<dbReference type="EMBL" id="BKCM01000002">
    <property type="protein sequence ID" value="GEQ99711.1"/>
    <property type="molecule type" value="Genomic_DNA"/>
</dbReference>
<keyword evidence="1" id="KW-1133">Transmembrane helix</keyword>
<feature type="domain" description="CHASE2" evidence="2">
    <location>
        <begin position="9"/>
        <end position="384"/>
    </location>
</feature>
<accession>A0A5A7MT04</accession>
<feature type="transmembrane region" description="Helical" evidence="1">
    <location>
        <begin position="368"/>
        <end position="386"/>
    </location>
</feature>
<dbReference type="Pfam" id="PF05226">
    <property type="entry name" value="CHASE2"/>
    <property type="match status" value="1"/>
</dbReference>
<sequence>MALDPLGLVSAADHFSQDAFSKLTGPFHSQDAVDRITVVLIDDADIPIWPGESPDNWPISHADHLCLLRLILSYEPQSVFADILLAGEREDEGTGPLISFLSAYAQGTSLPDDALCGTDVPAFEMRPPILFADIPPILDAMGNAETGRVHSRERGLRADIAKSGVERVMVKWAGYGNLYPFQVPDGTGGKIMTPAVRMWQASLEDERLAADLVQAIETGNDTSGLGQPLELMWNARPYPGAPVPQNMHRCPFGTPSVVGRFFEMLGLLAKGIFHSSAPGTKWDIPQICQTFDTVHASELVRQDLVAPEQLSQRLKGRHVLIGANVSSYPDLIESPVSGLVPGVYLHATALDNLLLYGADYMRKAPEKMANFIEVILAVILAILHAPMQGLWKSSKQSFLGQCGGILACLSAFVGVVFLIVWVEASLWDYMPANWALLVAAAMGGALPPLDWITKRLRGGLSR</sequence>
<dbReference type="SMART" id="SM01080">
    <property type="entry name" value="CHASE2"/>
    <property type="match status" value="1"/>
</dbReference>
<gene>
    <name evidence="3" type="ORF">JCM17844_25730</name>
    <name evidence="4" type="ORF">JCM17845_03350</name>
</gene>
<evidence type="ECO:0000256" key="1">
    <source>
        <dbReference type="SAM" id="Phobius"/>
    </source>
</evidence>
<comment type="caution">
    <text evidence="4">The sequence shown here is derived from an EMBL/GenBank/DDBJ whole genome shotgun (WGS) entry which is preliminary data.</text>
</comment>
<keyword evidence="1" id="KW-0812">Transmembrane</keyword>
<keyword evidence="6" id="KW-1185">Reference proteome</keyword>
<keyword evidence="1" id="KW-0472">Membrane</keyword>
<dbReference type="Proteomes" id="UP000325187">
    <property type="component" value="Unassembled WGS sequence"/>
</dbReference>
<proteinExistence type="predicted"/>
<feature type="transmembrane region" description="Helical" evidence="1">
    <location>
        <begin position="398"/>
        <end position="422"/>
    </location>
</feature>
<dbReference type="Proteomes" id="UP000322084">
    <property type="component" value="Unassembled WGS sequence"/>
</dbReference>
<protein>
    <recommendedName>
        <fullName evidence="2">CHASE2 domain-containing protein</fullName>
    </recommendedName>
</protein>
<evidence type="ECO:0000313" key="5">
    <source>
        <dbReference type="Proteomes" id="UP000322084"/>
    </source>
</evidence>
<evidence type="ECO:0000259" key="2">
    <source>
        <dbReference type="SMART" id="SM01080"/>
    </source>
</evidence>
<evidence type="ECO:0000313" key="3">
    <source>
        <dbReference type="EMBL" id="GEQ98936.1"/>
    </source>
</evidence>
<name>A0A5A7MUY4_9PROT</name>
<dbReference type="InterPro" id="IPR007890">
    <property type="entry name" value="CHASE2"/>
</dbReference>
<reference evidence="5 6" key="1">
    <citation type="submission" date="2019-09" db="EMBL/GenBank/DDBJ databases">
        <title>NBRP : Genome information of microbial organism related human and environment.</title>
        <authorList>
            <person name="Hattori M."/>
            <person name="Oshima K."/>
            <person name="Inaba H."/>
            <person name="Suda W."/>
            <person name="Sakamoto M."/>
            <person name="Iino T."/>
            <person name="Kitahara M."/>
            <person name="Oshida Y."/>
            <person name="Iida T."/>
            <person name="Kudo T."/>
            <person name="Itoh T."/>
            <person name="Ohkuma M."/>
        </authorList>
    </citation>
    <scope>NUCLEOTIDE SEQUENCE [LARGE SCALE GENOMIC DNA]</scope>
    <source>
        <strain evidence="3 5">Hi-2</strain>
        <strain evidence="4 6">Mie-1</strain>
    </source>
</reference>
<evidence type="ECO:0000313" key="4">
    <source>
        <dbReference type="EMBL" id="GEQ99711.1"/>
    </source>
</evidence>
<feature type="transmembrane region" description="Helical" evidence="1">
    <location>
        <begin position="434"/>
        <end position="452"/>
    </location>
</feature>
<dbReference type="RefSeq" id="WP_210431893.1">
    <property type="nucleotide sequence ID" value="NZ_BKCL01000011.1"/>
</dbReference>
<dbReference type="EMBL" id="BKCL01000011">
    <property type="protein sequence ID" value="GEQ98936.1"/>
    <property type="molecule type" value="Genomic_DNA"/>
</dbReference>
<accession>A0A5A7MUY4</accession>
<organism evidence="4 6">
    <name type="scientific">Iodidimonas gelatinilytica</name>
    <dbReference type="NCBI Taxonomy" id="1236966"/>
    <lineage>
        <taxon>Bacteria</taxon>
        <taxon>Pseudomonadati</taxon>
        <taxon>Pseudomonadota</taxon>
        <taxon>Alphaproteobacteria</taxon>
        <taxon>Iodidimonadales</taxon>
        <taxon>Iodidimonadaceae</taxon>
        <taxon>Iodidimonas</taxon>
    </lineage>
</organism>
<dbReference type="AlphaFoldDB" id="A0A5A7MUY4"/>
<evidence type="ECO:0000313" key="6">
    <source>
        <dbReference type="Proteomes" id="UP000325187"/>
    </source>
</evidence>